<dbReference type="RefSeq" id="WP_144867068.1">
    <property type="nucleotide sequence ID" value="NZ_LR213819.1"/>
</dbReference>
<dbReference type="Proteomes" id="UP000320055">
    <property type="component" value="Unassembled WGS sequence"/>
</dbReference>
<organism evidence="6 7">
    <name type="scientific">Hyella patelloides LEGE 07179</name>
    <dbReference type="NCBI Taxonomy" id="945734"/>
    <lineage>
        <taxon>Bacteria</taxon>
        <taxon>Bacillati</taxon>
        <taxon>Cyanobacteriota</taxon>
        <taxon>Cyanophyceae</taxon>
        <taxon>Pleurocapsales</taxon>
        <taxon>Hyellaceae</taxon>
        <taxon>Hyella</taxon>
    </lineage>
</organism>
<dbReference type="InterPro" id="IPR027417">
    <property type="entry name" value="P-loop_NTPase"/>
</dbReference>
<evidence type="ECO:0000256" key="1">
    <source>
        <dbReference type="ARBA" id="ARBA00005417"/>
    </source>
</evidence>
<keyword evidence="2" id="KW-0813">Transport</keyword>
<dbReference type="PANTHER" id="PTHR42734:SF5">
    <property type="entry name" value="IRON TRANSPORT SYSTEM ATP-BINDING PROTEIN HI_0361-RELATED"/>
    <property type="match status" value="1"/>
</dbReference>
<dbReference type="InterPro" id="IPR017871">
    <property type="entry name" value="ABC_transporter-like_CS"/>
</dbReference>
<evidence type="ECO:0000256" key="3">
    <source>
        <dbReference type="ARBA" id="ARBA00022741"/>
    </source>
</evidence>
<evidence type="ECO:0000256" key="2">
    <source>
        <dbReference type="ARBA" id="ARBA00022448"/>
    </source>
</evidence>
<keyword evidence="3" id="KW-0547">Nucleotide-binding</keyword>
<dbReference type="GO" id="GO:0005524">
    <property type="term" value="F:ATP binding"/>
    <property type="evidence" value="ECO:0007669"/>
    <property type="project" value="UniProtKB-KW"/>
</dbReference>
<keyword evidence="4 6" id="KW-0067">ATP-binding</keyword>
<dbReference type="InterPro" id="IPR003593">
    <property type="entry name" value="AAA+_ATPase"/>
</dbReference>
<accession>A0A563W147</accession>
<dbReference type="PROSITE" id="PS50893">
    <property type="entry name" value="ABC_TRANSPORTER_2"/>
    <property type="match status" value="1"/>
</dbReference>
<dbReference type="CDD" id="cd03235">
    <property type="entry name" value="ABC_Metallic_Cations"/>
    <property type="match status" value="1"/>
</dbReference>
<dbReference type="SMART" id="SM00382">
    <property type="entry name" value="AAA"/>
    <property type="match status" value="1"/>
</dbReference>
<comment type="similarity">
    <text evidence="1">Belongs to the ABC transporter superfamily.</text>
</comment>
<evidence type="ECO:0000256" key="4">
    <source>
        <dbReference type="ARBA" id="ARBA00022840"/>
    </source>
</evidence>
<dbReference type="PANTHER" id="PTHR42734">
    <property type="entry name" value="METAL TRANSPORT SYSTEM ATP-BINDING PROTEIN TM_0124-RELATED"/>
    <property type="match status" value="1"/>
</dbReference>
<gene>
    <name evidence="6" type="primary">mntB</name>
    <name evidence="6" type="ORF">H1P_600020</name>
</gene>
<dbReference type="GO" id="GO:0016887">
    <property type="term" value="F:ATP hydrolysis activity"/>
    <property type="evidence" value="ECO:0007669"/>
    <property type="project" value="InterPro"/>
</dbReference>
<dbReference type="EMBL" id="CAACVJ010000557">
    <property type="protein sequence ID" value="VEP17429.1"/>
    <property type="molecule type" value="Genomic_DNA"/>
</dbReference>
<name>A0A563W147_9CYAN</name>
<dbReference type="FunFam" id="3.40.50.300:FF:000134">
    <property type="entry name" value="Iron-enterobactin ABC transporter ATP-binding protein"/>
    <property type="match status" value="1"/>
</dbReference>
<reference evidence="6 7" key="1">
    <citation type="submission" date="2019-01" db="EMBL/GenBank/DDBJ databases">
        <authorList>
            <person name="Brito A."/>
        </authorList>
    </citation>
    <scope>NUCLEOTIDE SEQUENCE [LARGE SCALE GENOMIC DNA]</scope>
    <source>
        <strain evidence="6">1</strain>
    </source>
</reference>
<feature type="domain" description="ABC transporter" evidence="5">
    <location>
        <begin position="2"/>
        <end position="234"/>
    </location>
</feature>
<dbReference type="Gene3D" id="3.40.50.300">
    <property type="entry name" value="P-loop containing nucleotide triphosphate hydrolases"/>
    <property type="match status" value="1"/>
</dbReference>
<dbReference type="PROSITE" id="PS00211">
    <property type="entry name" value="ABC_TRANSPORTER_1"/>
    <property type="match status" value="1"/>
</dbReference>
<dbReference type="SUPFAM" id="SSF52540">
    <property type="entry name" value="P-loop containing nucleoside triphosphate hydrolases"/>
    <property type="match status" value="1"/>
</dbReference>
<dbReference type="AlphaFoldDB" id="A0A563W147"/>
<keyword evidence="7" id="KW-1185">Reference proteome</keyword>
<protein>
    <submittedName>
        <fullName evidence="6">Manganese transport system ATP-binding protein MntB</fullName>
    </submittedName>
</protein>
<dbReference type="InterPro" id="IPR003439">
    <property type="entry name" value="ABC_transporter-like_ATP-bd"/>
</dbReference>
<evidence type="ECO:0000259" key="5">
    <source>
        <dbReference type="PROSITE" id="PS50893"/>
    </source>
</evidence>
<dbReference type="OrthoDB" id="9806726at2"/>
<proteinExistence type="inferred from homology"/>
<dbReference type="Pfam" id="PF00005">
    <property type="entry name" value="ABC_tran"/>
    <property type="match status" value="1"/>
</dbReference>
<evidence type="ECO:0000313" key="6">
    <source>
        <dbReference type="EMBL" id="VEP17429.1"/>
    </source>
</evidence>
<dbReference type="InterPro" id="IPR050153">
    <property type="entry name" value="Metal_Ion_Import_ABC"/>
</dbReference>
<sequence>MLEVCDLAVNYRNRWAIDGISFRLQPGHIAGLFGPNGAGKSTLIKGILGLVPIAKGAVSYDSQPLKRQLKKVAYVPQRNKIDWDYPVTVEKVVMMGRIPATGWFKQPSRNSREIVERALSRVGMTQFRQHQIRDLSGGQQQRVFLARAIAQEADLFFFDEPFNNIDYRTEEIIFEVFQELKQQQKTLLVISHDLGKTIANYDQLLLLNQRLIAVGERKRVLTNQNIQQTYGKLVSC</sequence>
<evidence type="ECO:0000313" key="7">
    <source>
        <dbReference type="Proteomes" id="UP000320055"/>
    </source>
</evidence>